<keyword evidence="1" id="KW-0812">Transmembrane</keyword>
<evidence type="ECO:0000256" key="1">
    <source>
        <dbReference type="SAM" id="Phobius"/>
    </source>
</evidence>
<feature type="transmembrane region" description="Helical" evidence="1">
    <location>
        <begin position="73"/>
        <end position="97"/>
    </location>
</feature>
<evidence type="ECO:0000313" key="2">
    <source>
        <dbReference type="EMBL" id="QQM40508.1"/>
    </source>
</evidence>
<protein>
    <submittedName>
        <fullName evidence="2">Uncharacterized protein</fullName>
    </submittedName>
</protein>
<name>A0A7T7I3U5_9ACTN</name>
<proteinExistence type="predicted"/>
<keyword evidence="3" id="KW-1185">Reference proteome</keyword>
<keyword evidence="1" id="KW-0472">Membrane</keyword>
<dbReference type="Proteomes" id="UP000595636">
    <property type="component" value="Chromosome"/>
</dbReference>
<dbReference type="AlphaFoldDB" id="A0A7T7I3U5"/>
<gene>
    <name evidence="2" type="ORF">JEQ17_14170</name>
</gene>
<feature type="transmembrane region" description="Helical" evidence="1">
    <location>
        <begin position="37"/>
        <end position="61"/>
    </location>
</feature>
<dbReference type="EMBL" id="CP066831">
    <property type="protein sequence ID" value="QQM40508.1"/>
    <property type="molecule type" value="Genomic_DNA"/>
</dbReference>
<keyword evidence="1" id="KW-1133">Transmembrane helix</keyword>
<organism evidence="2 3">
    <name type="scientific">Streptomyces liliifuscus</name>
    <dbReference type="NCBI Taxonomy" id="2797636"/>
    <lineage>
        <taxon>Bacteria</taxon>
        <taxon>Bacillati</taxon>
        <taxon>Actinomycetota</taxon>
        <taxon>Actinomycetes</taxon>
        <taxon>Kitasatosporales</taxon>
        <taxon>Streptomycetaceae</taxon>
        <taxon>Streptomyces</taxon>
    </lineage>
</organism>
<evidence type="ECO:0000313" key="3">
    <source>
        <dbReference type="Proteomes" id="UP000595636"/>
    </source>
</evidence>
<accession>A0A7T7I3U5</accession>
<dbReference type="KEGG" id="slf:JEQ17_14170"/>
<reference evidence="2 3" key="1">
    <citation type="submission" date="2020-12" db="EMBL/GenBank/DDBJ databases">
        <title>A novel species.</title>
        <authorList>
            <person name="Li K."/>
        </authorList>
    </citation>
    <scope>NUCLEOTIDE SEQUENCE [LARGE SCALE GENOMIC DNA]</scope>
    <source>
        <strain evidence="2 3">ZYC-3</strain>
    </source>
</reference>
<sequence>MRRPRLRGRGRLAFTMTWSLVVVPILAVLASRSHGTSWVAVVVLLAIISGAMGLAIGHSWPRTYMADPAPRELLTAAPGLTAAALLLAAPGLAPWALHDLAGEPTRVRVIEVEPVSDSQGEDSGLTHYRIADAATERDLGRLRFGPRTRVPAGAVISVSVIPGGWSPPVATERLKDADALVTTFDVLATVHVLACAATAAAWPREARS</sequence>
<feature type="transmembrane region" description="Helical" evidence="1">
    <location>
        <begin position="12"/>
        <end position="31"/>
    </location>
</feature>
<dbReference type="RefSeq" id="WP_200395601.1">
    <property type="nucleotide sequence ID" value="NZ_CP066831.1"/>
</dbReference>